<dbReference type="Proteomes" id="UP000261082">
    <property type="component" value="Unassembled WGS sequence"/>
</dbReference>
<feature type="domain" description="DUF4350" evidence="2">
    <location>
        <begin position="39"/>
        <end position="230"/>
    </location>
</feature>
<evidence type="ECO:0000313" key="4">
    <source>
        <dbReference type="Proteomes" id="UP000261082"/>
    </source>
</evidence>
<dbReference type="AlphaFoldDB" id="A0A3E1Q7D0"/>
<keyword evidence="4" id="KW-1185">Reference proteome</keyword>
<evidence type="ECO:0000256" key="1">
    <source>
        <dbReference type="SAM" id="Phobius"/>
    </source>
</evidence>
<protein>
    <submittedName>
        <fullName evidence="3">DUF4350 domain-containing protein</fullName>
    </submittedName>
</protein>
<gene>
    <name evidence="3" type="ORF">DZ858_12360</name>
</gene>
<dbReference type="RefSeq" id="WP_117159977.1">
    <property type="nucleotide sequence ID" value="NZ_QVID01000002.1"/>
</dbReference>
<feature type="transmembrane region" description="Helical" evidence="1">
    <location>
        <begin position="267"/>
        <end position="285"/>
    </location>
</feature>
<dbReference type="EMBL" id="QVID01000002">
    <property type="protein sequence ID" value="RFN58028.1"/>
    <property type="molecule type" value="Genomic_DNA"/>
</dbReference>
<accession>A0A3E1Q7D0</accession>
<proteinExistence type="predicted"/>
<keyword evidence="1" id="KW-0472">Membrane</keyword>
<evidence type="ECO:0000313" key="3">
    <source>
        <dbReference type="EMBL" id="RFN58028.1"/>
    </source>
</evidence>
<keyword evidence="1" id="KW-0812">Transmembrane</keyword>
<dbReference type="OrthoDB" id="1111222at2"/>
<organism evidence="3 4">
    <name type="scientific">Marixanthomonas ophiurae</name>
    <dbReference type="NCBI Taxonomy" id="387659"/>
    <lineage>
        <taxon>Bacteria</taxon>
        <taxon>Pseudomonadati</taxon>
        <taxon>Bacteroidota</taxon>
        <taxon>Flavobacteriia</taxon>
        <taxon>Flavobacteriales</taxon>
        <taxon>Flavobacteriaceae</taxon>
        <taxon>Marixanthomonas</taxon>
    </lineage>
</organism>
<dbReference type="InterPro" id="IPR025646">
    <property type="entry name" value="DUF4350"/>
</dbReference>
<sequence>MTKLQKIFLGVFLLLLAGMVYMEATKPPPVSWFPSYNNQDEIPLGTVVLYDILEKNFNENLTEIDRPPYEVLQDTTLEGTYLFINNSIGFDEAELDKLYQWAEKGNTVFISANSMGSTLLDTLQVKTQINYLKSNIKSEPLLNLTHKNLAAQKPYHIKRNFAIKTFSKIDTLNQTVLGFSEVFNDQKNIQDSLPNFIKAPVGKGSFYLHLQPETFSNYFLLTKNHADYTKSALSYLPNDQQLFWDKQYKTGKHVNVSPLHILLGNKYLKWAYYMLLIGVLLFVLFEGKRKQRSIAIVQPPKNRTYEYTRTISGMYLDKKDYHSVAKKQVALFFEYIRIQLRTPTEQQNSRFFTAVAGKTGNTVEDTKKLFTFIDKVNNQHDTSKEELQKLYNDIQVFKTKANGKP</sequence>
<evidence type="ECO:0000259" key="2">
    <source>
        <dbReference type="Pfam" id="PF14258"/>
    </source>
</evidence>
<reference evidence="3 4" key="1">
    <citation type="journal article" date="2007" name="Int. J. Syst. Evol. Microbiol.">
        <title>Marixanthomonas ophiurae gen. nov., sp. nov., a marine bacterium of the family Flavobacteriaceae isolated from a deep-sea brittle star.</title>
        <authorList>
            <person name="Romanenko L.A."/>
            <person name="Uchino M."/>
            <person name="Frolova G.M."/>
            <person name="Mikhailov V.V."/>
        </authorList>
    </citation>
    <scope>NUCLEOTIDE SEQUENCE [LARGE SCALE GENOMIC DNA]</scope>
    <source>
        <strain evidence="3 4">KMM 3046</strain>
    </source>
</reference>
<keyword evidence="1" id="KW-1133">Transmembrane helix</keyword>
<dbReference type="Pfam" id="PF14258">
    <property type="entry name" value="DUF4350"/>
    <property type="match status" value="1"/>
</dbReference>
<comment type="caution">
    <text evidence="3">The sequence shown here is derived from an EMBL/GenBank/DDBJ whole genome shotgun (WGS) entry which is preliminary data.</text>
</comment>
<name>A0A3E1Q7D0_9FLAO</name>